<evidence type="ECO:0000256" key="1">
    <source>
        <dbReference type="SAM" id="Coils"/>
    </source>
</evidence>
<feature type="compositionally biased region" description="Polar residues" evidence="2">
    <location>
        <begin position="378"/>
        <end position="390"/>
    </location>
</feature>
<evidence type="ECO:0000313" key="4">
    <source>
        <dbReference type="EMBL" id="THD21424.1"/>
    </source>
</evidence>
<dbReference type="CDD" id="cd14691">
    <property type="entry name" value="bZIP_XBP1"/>
    <property type="match status" value="1"/>
</dbReference>
<name>A0A2H1C1G0_FASHE</name>
<evidence type="ECO:0000313" key="5">
    <source>
        <dbReference type="Proteomes" id="UP000230066"/>
    </source>
</evidence>
<dbReference type="Gene3D" id="1.10.880.10">
    <property type="entry name" value="Transcription factor, Skn-1-like, DNA-binding domain"/>
    <property type="match status" value="1"/>
</dbReference>
<protein>
    <submittedName>
        <fullName evidence="4">Transcription factor LCR-F1</fullName>
    </submittedName>
</protein>
<feature type="compositionally biased region" description="Polar residues" evidence="2">
    <location>
        <begin position="160"/>
        <end position="169"/>
    </location>
</feature>
<reference evidence="4" key="1">
    <citation type="submission" date="2019-03" db="EMBL/GenBank/DDBJ databases">
        <title>Improved annotation for the trematode Fasciola hepatica.</title>
        <authorList>
            <person name="Choi Y.-J."/>
            <person name="Martin J."/>
            <person name="Mitreva M."/>
        </authorList>
    </citation>
    <scope>NUCLEOTIDE SEQUENCE [LARGE SCALE GENOMIC DNA]</scope>
</reference>
<dbReference type="SUPFAM" id="SSF47454">
    <property type="entry name" value="A DNA-binding domain in eukaryotic transcription factors"/>
    <property type="match status" value="1"/>
</dbReference>
<dbReference type="GO" id="GO:0003700">
    <property type="term" value="F:DNA-binding transcription factor activity"/>
    <property type="evidence" value="ECO:0007669"/>
    <property type="project" value="InterPro"/>
</dbReference>
<keyword evidence="3" id="KW-0472">Membrane</keyword>
<feature type="region of interest" description="Disordered" evidence="2">
    <location>
        <begin position="140"/>
        <end position="169"/>
    </location>
</feature>
<evidence type="ECO:0000256" key="3">
    <source>
        <dbReference type="SAM" id="Phobius"/>
    </source>
</evidence>
<feature type="coiled-coil region" evidence="1">
    <location>
        <begin position="641"/>
        <end position="682"/>
    </location>
</feature>
<evidence type="ECO:0000256" key="2">
    <source>
        <dbReference type="SAM" id="MobiDB-lite"/>
    </source>
</evidence>
<keyword evidence="1" id="KW-0175">Coiled coil</keyword>
<keyword evidence="3" id="KW-1133">Transmembrane helix</keyword>
<accession>A0A2H1C1G0</accession>
<dbReference type="PROSITE" id="PS50217">
    <property type="entry name" value="BZIP"/>
    <property type="match status" value="1"/>
</dbReference>
<keyword evidence="5" id="KW-1185">Reference proteome</keyword>
<dbReference type="Proteomes" id="UP000230066">
    <property type="component" value="Unassembled WGS sequence"/>
</dbReference>
<feature type="compositionally biased region" description="Polar residues" evidence="2">
    <location>
        <begin position="522"/>
        <end position="539"/>
    </location>
</feature>
<dbReference type="Pfam" id="PF03131">
    <property type="entry name" value="bZIP_Maf"/>
    <property type="match status" value="1"/>
</dbReference>
<feature type="region of interest" description="Disordered" evidence="2">
    <location>
        <begin position="522"/>
        <end position="570"/>
    </location>
</feature>
<dbReference type="InterPro" id="IPR004827">
    <property type="entry name" value="bZIP"/>
</dbReference>
<feature type="compositionally biased region" description="Polar residues" evidence="2">
    <location>
        <begin position="141"/>
        <end position="151"/>
    </location>
</feature>
<gene>
    <name evidence="4" type="ORF">D915_007685</name>
</gene>
<feature type="region of interest" description="Disordered" evidence="2">
    <location>
        <begin position="315"/>
        <end position="335"/>
    </location>
</feature>
<dbReference type="AlphaFoldDB" id="A0A2H1C1G0"/>
<feature type="compositionally biased region" description="Low complexity" evidence="2">
    <location>
        <begin position="553"/>
        <end position="567"/>
    </location>
</feature>
<dbReference type="InterPro" id="IPR004826">
    <property type="entry name" value="bZIP_Maf"/>
</dbReference>
<dbReference type="EMBL" id="JXXN02003547">
    <property type="protein sequence ID" value="THD21424.1"/>
    <property type="molecule type" value="Genomic_DNA"/>
</dbReference>
<organism evidence="4 5">
    <name type="scientific">Fasciola hepatica</name>
    <name type="common">Liver fluke</name>
    <dbReference type="NCBI Taxonomy" id="6192"/>
    <lineage>
        <taxon>Eukaryota</taxon>
        <taxon>Metazoa</taxon>
        <taxon>Spiralia</taxon>
        <taxon>Lophotrochozoa</taxon>
        <taxon>Platyhelminthes</taxon>
        <taxon>Trematoda</taxon>
        <taxon>Digenea</taxon>
        <taxon>Plagiorchiida</taxon>
        <taxon>Echinostomata</taxon>
        <taxon>Echinostomatoidea</taxon>
        <taxon>Fasciolidae</taxon>
        <taxon>Fasciola</taxon>
    </lineage>
</organism>
<dbReference type="GO" id="GO:0003677">
    <property type="term" value="F:DNA binding"/>
    <property type="evidence" value="ECO:0007669"/>
    <property type="project" value="InterPro"/>
</dbReference>
<feature type="region of interest" description="Disordered" evidence="2">
    <location>
        <begin position="370"/>
        <end position="390"/>
    </location>
</feature>
<feature type="transmembrane region" description="Helical" evidence="3">
    <location>
        <begin position="13"/>
        <end position="34"/>
    </location>
</feature>
<comment type="caution">
    <text evidence="4">The sequence shown here is derived from an EMBL/GenBank/DDBJ whole genome shotgun (WGS) entry which is preliminary data.</text>
</comment>
<keyword evidence="3" id="KW-0812">Transmembrane</keyword>
<proteinExistence type="predicted"/>
<sequence length="717" mass="79063">MGLSPHVQIKFTIYLYFIAVTLEYAAKYMVYMLAKQWLNRKVVNAVLFGRDDRTVVIPERLNLGAFVLLHELYPAKEASAAVPVDRAESLSTQDFIMALQKIDLEGAFGGSNSDETNFIFQTNQLPLSCFTGEPPCKPEPSCSNVTASQSMDDSELPTFGPQNQTPSTPVFSPMISESVWVESDKSELVDVITPGRTPDDDAAFHSAPEMNSDSGEIAVAPLTCEIYHDSAELSDSLIKSDVLAEPDDQTTSVQDAEIVQLPLDISSSIANSTEACSLDVSNVAVVSLESIRLDTTAESMTSSFAPVPQWRSGPLYLPCSPSSSDGEDDENGDQQALNSQEHHSLIDFFPTRRSSNDVVANSSRVVRSTSLGRIRRPASNNTSEVSCQPLSDQLVPKVPERVSRRKSVLRPLNQALGGRASRSTSHSSLSDADRYVNLQEGCSSDSELDYRMDGGRYFRARGLASGSLKLEPPSSVSLSSILPSPPMQSGGARTRHAGNPINASTSSFVMDDGSKFIQESAENTPMLTRSPSTTASSSMRRFDPLDASEEGSSFRSFPSASSASSTSRRMERHLRDVDQLELAKVPFTYEQVVYCSNDEFKELRSMPNLTSHQIGAMLDARRRATNRQAAERCRRLKTALRDELSERLAELRLQREQLTRKLIRARQRKQEAKNMLITEQKRILSMLRGPDGNNLNYGDWRVRLTNEDEVVVVAVGR</sequence>
<dbReference type="InterPro" id="IPR008917">
    <property type="entry name" value="TF_DNA-bd_sf"/>
</dbReference>